<accession>A0ABU1A9W8</accession>
<dbReference type="InterPro" id="IPR029044">
    <property type="entry name" value="Nucleotide-diphossugar_trans"/>
</dbReference>
<dbReference type="Gene3D" id="3.90.550.10">
    <property type="entry name" value="Spore Coat Polysaccharide Biosynthesis Protein SpsA, Chain A"/>
    <property type="match status" value="1"/>
</dbReference>
<protein>
    <submittedName>
        <fullName evidence="2">Glycosyltransferase family 2 protein</fullName>
        <ecNumber evidence="2">2.4.-.-</ecNumber>
    </submittedName>
</protein>
<organism evidence="2 3">
    <name type="scientific">Lactiplantibacillus brownii</name>
    <dbReference type="NCBI Taxonomy" id="3069269"/>
    <lineage>
        <taxon>Bacteria</taxon>
        <taxon>Bacillati</taxon>
        <taxon>Bacillota</taxon>
        <taxon>Bacilli</taxon>
        <taxon>Lactobacillales</taxon>
        <taxon>Lactobacillaceae</taxon>
        <taxon>Lactiplantibacillus</taxon>
    </lineage>
</organism>
<dbReference type="Pfam" id="PF00535">
    <property type="entry name" value="Glycos_transf_2"/>
    <property type="match status" value="1"/>
</dbReference>
<dbReference type="RefSeq" id="WP_308703447.1">
    <property type="nucleotide sequence ID" value="NZ_AP027463.1"/>
</dbReference>
<dbReference type="SUPFAM" id="SSF53448">
    <property type="entry name" value="Nucleotide-diphospho-sugar transferases"/>
    <property type="match status" value="1"/>
</dbReference>
<comment type="caution">
    <text evidence="2">The sequence shown here is derived from an EMBL/GenBank/DDBJ whole genome shotgun (WGS) entry which is preliminary data.</text>
</comment>
<feature type="domain" description="Glycosyltransferase 2-like" evidence="1">
    <location>
        <begin position="85"/>
        <end position="210"/>
    </location>
</feature>
<evidence type="ECO:0000313" key="2">
    <source>
        <dbReference type="EMBL" id="MDQ7937722.1"/>
    </source>
</evidence>
<dbReference type="GO" id="GO:0016757">
    <property type="term" value="F:glycosyltransferase activity"/>
    <property type="evidence" value="ECO:0007669"/>
    <property type="project" value="UniProtKB-KW"/>
</dbReference>
<keyword evidence="2" id="KW-0808">Transferase</keyword>
<evidence type="ECO:0000313" key="3">
    <source>
        <dbReference type="Proteomes" id="UP001227831"/>
    </source>
</evidence>
<keyword evidence="2" id="KW-0328">Glycosyltransferase</keyword>
<dbReference type="CDD" id="cd00761">
    <property type="entry name" value="Glyco_tranf_GTA_type"/>
    <property type="match status" value="1"/>
</dbReference>
<dbReference type="PANTHER" id="PTHR22916">
    <property type="entry name" value="GLYCOSYLTRANSFERASE"/>
    <property type="match status" value="1"/>
</dbReference>
<keyword evidence="3" id="KW-1185">Reference proteome</keyword>
<reference evidence="2 3" key="1">
    <citation type="journal article" date="2023" name="Int. J. Syst. Evol. Microbiol.">
        <title>Lactiplantibacillus brownii sp. nov., a novel psychrotolerant species isolated from sauerkraut.</title>
        <authorList>
            <person name="Heng Y.C."/>
            <person name="Silvaraju S."/>
            <person name="Lee J.K.Y."/>
            <person name="Kittelmann S."/>
        </authorList>
    </citation>
    <scope>NUCLEOTIDE SEQUENCE [LARGE SCALE GENOMIC DNA]</scope>
    <source>
        <strain evidence="2 3">WILCCON 0030</strain>
    </source>
</reference>
<dbReference type="Proteomes" id="UP001227831">
    <property type="component" value="Unassembled WGS sequence"/>
</dbReference>
<sequence length="237" mass="27356">MGKILETRIHATVANYLPNTVFVKKLEKALMLGYIAKIKGSCLLKRERSGIDYSEYITVLKRNYAQKTVKNHYISYNPNREKDLSIIIPTYDTHKYIDQCLKSLKLDYLEDSIEVIIVDDGSDEPFRRVLESWQQRYTSLRVVFQPNRGISAARNHGIEISRGKYLTFLDSDDIIDMDILQLGLSTAMAERLDLISFDYQNFNDDEAQDVVVQPDNGSLLKTVHGYAWGKIYKSSLW</sequence>
<dbReference type="EMBL" id="JAVCWF010000001">
    <property type="protein sequence ID" value="MDQ7937722.1"/>
    <property type="molecule type" value="Genomic_DNA"/>
</dbReference>
<dbReference type="InterPro" id="IPR001173">
    <property type="entry name" value="Glyco_trans_2-like"/>
</dbReference>
<dbReference type="EC" id="2.4.-.-" evidence="2"/>
<proteinExistence type="predicted"/>
<name>A0ABU1A9W8_9LACO</name>
<dbReference type="PANTHER" id="PTHR22916:SF3">
    <property type="entry name" value="UDP-GLCNAC:BETAGAL BETA-1,3-N-ACETYLGLUCOSAMINYLTRANSFERASE-LIKE PROTEIN 1"/>
    <property type="match status" value="1"/>
</dbReference>
<gene>
    <name evidence="2" type="ORF">RA086_08880</name>
</gene>
<evidence type="ECO:0000259" key="1">
    <source>
        <dbReference type="Pfam" id="PF00535"/>
    </source>
</evidence>